<comment type="caution">
    <text evidence="4">The sequence shown here is derived from an EMBL/GenBank/DDBJ whole genome shotgun (WGS) entry which is preliminary data.</text>
</comment>
<sequence>MVSHDTTWFGCGLSQEKFSDVQIMSCPLESQHVGKELLNTLVQLPIDAVFTLLFVQEQFMIDVYQAKKTTEVTATSWQEQEDGCKTRQMTYTMTLPPSNISPKYSYVTENQTLLPQSNPGSTYIVEAEVINSGIPYADSFTVIKHCCIIKQEDGRTGVVVWVSVKFKKTVWGFVKSELQGSACYF</sequence>
<gene>
    <name evidence="4" type="primary">GRAMD1B_1</name>
    <name evidence="4" type="ORF">SK128_003854</name>
</gene>
<dbReference type="PANTHER" id="PTHR23319:SF4">
    <property type="entry name" value="GRAM DOMAIN CONTAINING 1B, ISOFORM E"/>
    <property type="match status" value="1"/>
</dbReference>
<organism evidence="4 5">
    <name type="scientific">Halocaridina rubra</name>
    <name type="common">Hawaiian red shrimp</name>
    <dbReference type="NCBI Taxonomy" id="373956"/>
    <lineage>
        <taxon>Eukaryota</taxon>
        <taxon>Metazoa</taxon>
        <taxon>Ecdysozoa</taxon>
        <taxon>Arthropoda</taxon>
        <taxon>Crustacea</taxon>
        <taxon>Multicrustacea</taxon>
        <taxon>Malacostraca</taxon>
        <taxon>Eumalacostraca</taxon>
        <taxon>Eucarida</taxon>
        <taxon>Decapoda</taxon>
        <taxon>Pleocyemata</taxon>
        <taxon>Caridea</taxon>
        <taxon>Atyoidea</taxon>
        <taxon>Atyidae</taxon>
        <taxon>Halocaridina</taxon>
    </lineage>
</organism>
<reference evidence="4 5" key="1">
    <citation type="submission" date="2023-11" db="EMBL/GenBank/DDBJ databases">
        <title>Halocaridina rubra genome assembly.</title>
        <authorList>
            <person name="Smith C."/>
        </authorList>
    </citation>
    <scope>NUCLEOTIDE SEQUENCE [LARGE SCALE GENOMIC DNA]</scope>
    <source>
        <strain evidence="4">EP-1</strain>
        <tissue evidence="4">Whole</tissue>
    </source>
</reference>
<evidence type="ECO:0000259" key="3">
    <source>
        <dbReference type="PROSITE" id="PS51778"/>
    </source>
</evidence>
<name>A0AAN8X6A9_HALRR</name>
<evidence type="ECO:0000256" key="1">
    <source>
        <dbReference type="ARBA" id="ARBA00004370"/>
    </source>
</evidence>
<dbReference type="PROSITE" id="PS51778">
    <property type="entry name" value="VAST"/>
    <property type="match status" value="1"/>
</dbReference>
<dbReference type="InterPro" id="IPR051482">
    <property type="entry name" value="Cholesterol_transport"/>
</dbReference>
<proteinExistence type="predicted"/>
<dbReference type="GO" id="GO:0140268">
    <property type="term" value="C:endoplasmic reticulum-plasma membrane contact site"/>
    <property type="evidence" value="ECO:0007669"/>
    <property type="project" value="TreeGrafter"/>
</dbReference>
<dbReference type="InterPro" id="IPR031968">
    <property type="entry name" value="VASt"/>
</dbReference>
<dbReference type="GO" id="GO:0005886">
    <property type="term" value="C:plasma membrane"/>
    <property type="evidence" value="ECO:0007669"/>
    <property type="project" value="TreeGrafter"/>
</dbReference>
<dbReference type="GO" id="GO:0032934">
    <property type="term" value="F:sterol binding"/>
    <property type="evidence" value="ECO:0007669"/>
    <property type="project" value="TreeGrafter"/>
</dbReference>
<evidence type="ECO:0000313" key="5">
    <source>
        <dbReference type="Proteomes" id="UP001381693"/>
    </source>
</evidence>
<keyword evidence="5" id="KW-1185">Reference proteome</keyword>
<keyword evidence="2" id="KW-0472">Membrane</keyword>
<comment type="subcellular location">
    <subcellularLocation>
        <location evidence="1">Membrane</location>
    </subcellularLocation>
</comment>
<dbReference type="Proteomes" id="UP001381693">
    <property type="component" value="Unassembled WGS sequence"/>
</dbReference>
<accession>A0AAN8X6A9</accession>
<feature type="domain" description="VASt" evidence="3">
    <location>
        <begin position="33"/>
        <end position="185"/>
    </location>
</feature>
<dbReference type="AlphaFoldDB" id="A0AAN8X6A9"/>
<evidence type="ECO:0000313" key="4">
    <source>
        <dbReference type="EMBL" id="KAK7072829.1"/>
    </source>
</evidence>
<dbReference type="GO" id="GO:0120015">
    <property type="term" value="F:sterol transfer activity"/>
    <property type="evidence" value="ECO:0007669"/>
    <property type="project" value="TreeGrafter"/>
</dbReference>
<dbReference type="GO" id="GO:0032366">
    <property type="term" value="P:intracellular sterol transport"/>
    <property type="evidence" value="ECO:0007669"/>
    <property type="project" value="TreeGrafter"/>
</dbReference>
<protein>
    <submittedName>
        <fullName evidence="4">Protein Aster-B</fullName>
    </submittedName>
</protein>
<dbReference type="GO" id="GO:0005789">
    <property type="term" value="C:endoplasmic reticulum membrane"/>
    <property type="evidence" value="ECO:0007669"/>
    <property type="project" value="TreeGrafter"/>
</dbReference>
<dbReference type="PANTHER" id="PTHR23319">
    <property type="entry name" value="GRAM DOMAIN CONTAINING 1B, ISOFORM E"/>
    <property type="match status" value="1"/>
</dbReference>
<dbReference type="Pfam" id="PF16016">
    <property type="entry name" value="VASt"/>
    <property type="match status" value="1"/>
</dbReference>
<evidence type="ECO:0000256" key="2">
    <source>
        <dbReference type="ARBA" id="ARBA00023136"/>
    </source>
</evidence>
<dbReference type="EMBL" id="JAXCGZ010013329">
    <property type="protein sequence ID" value="KAK7072829.1"/>
    <property type="molecule type" value="Genomic_DNA"/>
</dbReference>